<feature type="transmembrane region" description="Helical" evidence="1">
    <location>
        <begin position="7"/>
        <end position="29"/>
    </location>
</feature>
<keyword evidence="1" id="KW-0812">Transmembrane</keyword>
<accession>A0ABR9E8W1</accession>
<dbReference type="RefSeq" id="WP_192506694.1">
    <property type="nucleotide sequence ID" value="NZ_AQGV01000012.1"/>
</dbReference>
<feature type="domain" description="DUF218" evidence="2">
    <location>
        <begin position="79"/>
        <end position="235"/>
    </location>
</feature>
<protein>
    <recommendedName>
        <fullName evidence="2">DUF218 domain-containing protein</fullName>
    </recommendedName>
</protein>
<dbReference type="Pfam" id="PF02698">
    <property type="entry name" value="DUF218"/>
    <property type="match status" value="1"/>
</dbReference>
<reference evidence="3 4" key="1">
    <citation type="submission" date="2015-03" db="EMBL/GenBank/DDBJ databases">
        <title>Genome sequence of Pseudoalteromonas aurantia.</title>
        <authorList>
            <person name="Xie B.-B."/>
            <person name="Rong J.-C."/>
            <person name="Qin Q.-L."/>
            <person name="Zhang Y.-Z."/>
        </authorList>
    </citation>
    <scope>NUCLEOTIDE SEQUENCE [LARGE SCALE GENOMIC DNA]</scope>
    <source>
        <strain evidence="3 4">208</strain>
    </source>
</reference>
<keyword evidence="1" id="KW-1133">Transmembrane helix</keyword>
<dbReference type="InterPro" id="IPR051599">
    <property type="entry name" value="Cell_Envelope_Assoc"/>
</dbReference>
<comment type="caution">
    <text evidence="3">The sequence shown here is derived from an EMBL/GenBank/DDBJ whole genome shotgun (WGS) entry which is preliminary data.</text>
</comment>
<dbReference type="PANTHER" id="PTHR30336">
    <property type="entry name" value="INNER MEMBRANE PROTEIN, PROBABLE PERMEASE"/>
    <property type="match status" value="1"/>
</dbReference>
<evidence type="ECO:0000313" key="3">
    <source>
        <dbReference type="EMBL" id="MBE0367237.1"/>
    </source>
</evidence>
<dbReference type="PANTHER" id="PTHR30336:SF4">
    <property type="entry name" value="ENVELOPE BIOGENESIS FACTOR ELYC"/>
    <property type="match status" value="1"/>
</dbReference>
<gene>
    <name evidence="3" type="ORF">PAUR_a0564</name>
</gene>
<feature type="transmembrane region" description="Helical" evidence="1">
    <location>
        <begin position="41"/>
        <end position="60"/>
    </location>
</feature>
<proteinExistence type="predicted"/>
<evidence type="ECO:0000256" key="1">
    <source>
        <dbReference type="SAM" id="Phobius"/>
    </source>
</evidence>
<evidence type="ECO:0000313" key="4">
    <source>
        <dbReference type="Proteomes" id="UP000615755"/>
    </source>
</evidence>
<keyword evidence="1" id="KW-0472">Membrane</keyword>
<dbReference type="CDD" id="cd06259">
    <property type="entry name" value="YdcF-like"/>
    <property type="match status" value="1"/>
</dbReference>
<dbReference type="EMBL" id="AQGV01000012">
    <property type="protein sequence ID" value="MBE0367237.1"/>
    <property type="molecule type" value="Genomic_DNA"/>
</dbReference>
<organism evidence="3 4">
    <name type="scientific">Pseudoalteromonas aurantia 208</name>
    <dbReference type="NCBI Taxonomy" id="1314867"/>
    <lineage>
        <taxon>Bacteria</taxon>
        <taxon>Pseudomonadati</taxon>
        <taxon>Pseudomonadota</taxon>
        <taxon>Gammaproteobacteria</taxon>
        <taxon>Alteromonadales</taxon>
        <taxon>Pseudoalteromonadaceae</taxon>
        <taxon>Pseudoalteromonas</taxon>
    </lineage>
</organism>
<sequence>MFELKKIIGSLLMPLPFTLLLIAFCLLFINRTHIKSYLTCWVLILSLWSISTPHIAALIITPQEATLKPFNLSQYAHLDKIVVLGCGANPNSQLPSNAQLGGCALARLVEGLRLAKHYPRAELIVSGVHSNTTLMSKTAVSLGVKASRIKQSPKALDTKDEARLLAPHLVDRQVALVTSASHMARAIDLFQAQGVSAITAPTQFYSFSHQTSSRQFIAQASVLHAVTTHCHEWLGKLWISLTRALDPEAL</sequence>
<keyword evidence="4" id="KW-1185">Reference proteome</keyword>
<evidence type="ECO:0000259" key="2">
    <source>
        <dbReference type="Pfam" id="PF02698"/>
    </source>
</evidence>
<dbReference type="InterPro" id="IPR003848">
    <property type="entry name" value="DUF218"/>
</dbReference>
<name>A0ABR9E8W1_9GAMM</name>
<dbReference type="Proteomes" id="UP000615755">
    <property type="component" value="Unassembled WGS sequence"/>
</dbReference>